<evidence type="ECO:0000256" key="1">
    <source>
        <dbReference type="ARBA" id="ARBA00004141"/>
    </source>
</evidence>
<evidence type="ECO:0000256" key="8">
    <source>
        <dbReference type="SAM" id="Phobius"/>
    </source>
</evidence>
<evidence type="ECO:0000256" key="4">
    <source>
        <dbReference type="ARBA" id="ARBA00023136"/>
    </source>
</evidence>
<accession>A0ABM9DCD5</accession>
<reference evidence="11 12" key="1">
    <citation type="submission" date="2022-03" db="EMBL/GenBank/DDBJ databases">
        <authorList>
            <person name="Koch H."/>
        </authorList>
    </citation>
    <scope>NUCLEOTIDE SEQUENCE [LARGE SCALE GENOMIC DNA]</scope>
    <source>
        <strain evidence="11 12">G1</strain>
    </source>
</reference>
<dbReference type="PROSITE" id="PS50885">
    <property type="entry name" value="HAMP"/>
    <property type="match status" value="1"/>
</dbReference>
<dbReference type="Pfam" id="PF00015">
    <property type="entry name" value="MCPsignal"/>
    <property type="match status" value="1"/>
</dbReference>
<feature type="domain" description="Methyl-accepting transducer" evidence="9">
    <location>
        <begin position="257"/>
        <end position="521"/>
    </location>
</feature>
<evidence type="ECO:0000259" key="9">
    <source>
        <dbReference type="PROSITE" id="PS50111"/>
    </source>
</evidence>
<sequence length="536" mass="58060">MFMRIKTSFKLGAAGVTLIMLVLIGVVLGADHYFSGSLRTVLHQDVATLELMHELYAASIRTEQAARRLLQEPDGRTTTTAAETARQGLEDLLNRLGKFDEPEMAALKKNLDGFWGASAAAMTQAVKYRQEGRGAEAAELLRTSVLPGLLQVQESAQKQLAREKTHLEKRTAATLKTVRTGMHVVGAFITLIALGFLVLFYVSSRMIVTPLDAMIAVADDLAHGDGDLTKRLNIQRADEIGDAANFIDSFIAKVQQSVITAKETAMETAVASQELSHIAANLSSTVQQQHVIVEESDALTQEVARNLDLTEEMAINTTETIEATRDMMQRFVDDLNAAAGVIIGEADNQRELATRMQQLATNAGTIREVLEIISDIADQTNLLALNASIEAARAGEMGRGFAVVADEVRQLAAKTQSSLSQINQSVTGVVAGVEKLYGESEESSRRMLGISESTRGLVSAADESGNRLAGAVTISSDLVKKSTFIATRTKQLMDQMEKMTRIADQNRAVAGEVEEVSASMAKKSENLRDTLGRFRC</sequence>
<feature type="domain" description="HAMP" evidence="10">
    <location>
        <begin position="205"/>
        <end position="259"/>
    </location>
</feature>
<dbReference type="SUPFAM" id="SSF58104">
    <property type="entry name" value="Methyl-accepting chemotaxis protein (MCP) signaling domain"/>
    <property type="match status" value="1"/>
</dbReference>
<evidence type="ECO:0000259" key="10">
    <source>
        <dbReference type="PROSITE" id="PS50885"/>
    </source>
</evidence>
<evidence type="ECO:0000313" key="12">
    <source>
        <dbReference type="Proteomes" id="UP001295463"/>
    </source>
</evidence>
<keyword evidence="4 8" id="KW-0472">Membrane</keyword>
<evidence type="ECO:0000256" key="7">
    <source>
        <dbReference type="PROSITE-ProRule" id="PRU00284"/>
    </source>
</evidence>
<comment type="subcellular location">
    <subcellularLocation>
        <location evidence="1">Membrane</location>
        <topology evidence="1">Multi-pass membrane protein</topology>
    </subcellularLocation>
</comment>
<protein>
    <recommendedName>
        <fullName evidence="13">Methyl-accepting chemotaxis protein</fullName>
    </recommendedName>
</protein>
<dbReference type="Proteomes" id="UP001295463">
    <property type="component" value="Chromosome"/>
</dbReference>
<keyword evidence="12" id="KW-1185">Reference proteome</keyword>
<keyword evidence="2 8" id="KW-0812">Transmembrane</keyword>
<dbReference type="InterPro" id="IPR003660">
    <property type="entry name" value="HAMP_dom"/>
</dbReference>
<organism evidence="11 12">
    <name type="scientific">Trichlorobacter ammonificans</name>
    <dbReference type="NCBI Taxonomy" id="2916410"/>
    <lineage>
        <taxon>Bacteria</taxon>
        <taxon>Pseudomonadati</taxon>
        <taxon>Thermodesulfobacteriota</taxon>
        <taxon>Desulfuromonadia</taxon>
        <taxon>Geobacterales</taxon>
        <taxon>Geobacteraceae</taxon>
        <taxon>Trichlorobacter</taxon>
    </lineage>
</organism>
<evidence type="ECO:0008006" key="13">
    <source>
        <dbReference type="Google" id="ProtNLM"/>
    </source>
</evidence>
<evidence type="ECO:0000256" key="5">
    <source>
        <dbReference type="ARBA" id="ARBA00023224"/>
    </source>
</evidence>
<evidence type="ECO:0000256" key="6">
    <source>
        <dbReference type="ARBA" id="ARBA00029447"/>
    </source>
</evidence>
<dbReference type="Pfam" id="PF00672">
    <property type="entry name" value="HAMP"/>
    <property type="match status" value="1"/>
</dbReference>
<evidence type="ECO:0000256" key="3">
    <source>
        <dbReference type="ARBA" id="ARBA00022989"/>
    </source>
</evidence>
<comment type="similarity">
    <text evidence="6">Belongs to the methyl-accepting chemotaxis (MCP) protein family.</text>
</comment>
<evidence type="ECO:0000313" key="11">
    <source>
        <dbReference type="EMBL" id="CAH2032082.1"/>
    </source>
</evidence>
<dbReference type="SMART" id="SM00283">
    <property type="entry name" value="MA"/>
    <property type="match status" value="1"/>
</dbReference>
<keyword evidence="5 7" id="KW-0807">Transducer</keyword>
<proteinExistence type="inferred from homology"/>
<gene>
    <name evidence="11" type="ORF">GEAMG1_2246</name>
</gene>
<dbReference type="InterPro" id="IPR004089">
    <property type="entry name" value="MCPsignal_dom"/>
</dbReference>
<name>A0ABM9DCD5_9BACT</name>
<evidence type="ECO:0000256" key="2">
    <source>
        <dbReference type="ARBA" id="ARBA00022692"/>
    </source>
</evidence>
<dbReference type="Gene3D" id="1.10.287.950">
    <property type="entry name" value="Methyl-accepting chemotaxis protein"/>
    <property type="match status" value="1"/>
</dbReference>
<dbReference type="SMART" id="SM00304">
    <property type="entry name" value="HAMP"/>
    <property type="match status" value="1"/>
</dbReference>
<dbReference type="PROSITE" id="PS50111">
    <property type="entry name" value="CHEMOTAXIS_TRANSDUC_2"/>
    <property type="match status" value="1"/>
</dbReference>
<dbReference type="PRINTS" id="PR00260">
    <property type="entry name" value="CHEMTRNSDUCR"/>
</dbReference>
<dbReference type="PANTHER" id="PTHR32089:SF119">
    <property type="entry name" value="METHYL-ACCEPTING CHEMOTAXIS PROTEIN CTPL"/>
    <property type="match status" value="1"/>
</dbReference>
<dbReference type="EMBL" id="OW150024">
    <property type="protein sequence ID" value="CAH2032082.1"/>
    <property type="molecule type" value="Genomic_DNA"/>
</dbReference>
<dbReference type="InterPro" id="IPR004090">
    <property type="entry name" value="Chemotax_Me-accpt_rcpt"/>
</dbReference>
<keyword evidence="3 8" id="KW-1133">Transmembrane helix</keyword>
<feature type="transmembrane region" description="Helical" evidence="8">
    <location>
        <begin position="181"/>
        <end position="202"/>
    </location>
</feature>
<dbReference type="PANTHER" id="PTHR32089">
    <property type="entry name" value="METHYL-ACCEPTING CHEMOTAXIS PROTEIN MCPB"/>
    <property type="match status" value="1"/>
</dbReference>
<dbReference type="RefSeq" id="WP_305732858.1">
    <property type="nucleotide sequence ID" value="NZ_OW150024.1"/>
</dbReference>
<dbReference type="CDD" id="cd06225">
    <property type="entry name" value="HAMP"/>
    <property type="match status" value="1"/>
</dbReference>